<gene>
    <name evidence="3" type="ORF">SAMN05216497_12016</name>
</gene>
<dbReference type="SMART" id="SM00530">
    <property type="entry name" value="HTH_XRE"/>
    <property type="match status" value="1"/>
</dbReference>
<dbReference type="PANTHER" id="PTHR46558">
    <property type="entry name" value="TRACRIPTIONAL REGULATORY PROTEIN-RELATED-RELATED"/>
    <property type="match status" value="1"/>
</dbReference>
<evidence type="ECO:0000256" key="1">
    <source>
        <dbReference type="ARBA" id="ARBA00023125"/>
    </source>
</evidence>
<dbReference type="InterPro" id="IPR010982">
    <property type="entry name" value="Lambda_DNA-bd_dom_sf"/>
</dbReference>
<proteinExistence type="predicted"/>
<accession>A0ABY0QN38</accession>
<dbReference type="PANTHER" id="PTHR46558:SF4">
    <property type="entry name" value="DNA-BIDING PHAGE PROTEIN"/>
    <property type="match status" value="1"/>
</dbReference>
<sequence>MKVNYELKALRARNDISQKKMANILHMTVSTYSRKENGVREFTIEEGKILASFFNTTIEKIFFK</sequence>
<reference evidence="3 4" key="1">
    <citation type="submission" date="2016-10" db="EMBL/GenBank/DDBJ databases">
        <authorList>
            <person name="Varghese N."/>
            <person name="Submissions S."/>
        </authorList>
    </citation>
    <scope>NUCLEOTIDE SEQUENCE [LARGE SCALE GENOMIC DNA]</scope>
    <source>
        <strain evidence="3 4">NLAE-zl-C224</strain>
    </source>
</reference>
<dbReference type="Gene3D" id="1.10.260.40">
    <property type="entry name" value="lambda repressor-like DNA-binding domains"/>
    <property type="match status" value="1"/>
</dbReference>
<feature type="domain" description="HTH cro/C1-type" evidence="2">
    <location>
        <begin position="7"/>
        <end position="61"/>
    </location>
</feature>
<dbReference type="Pfam" id="PF01381">
    <property type="entry name" value="HTH_3"/>
    <property type="match status" value="1"/>
</dbReference>
<keyword evidence="1" id="KW-0238">DNA-binding</keyword>
<evidence type="ECO:0000313" key="4">
    <source>
        <dbReference type="Proteomes" id="UP000198811"/>
    </source>
</evidence>
<dbReference type="CDD" id="cd00093">
    <property type="entry name" value="HTH_XRE"/>
    <property type="match status" value="1"/>
</dbReference>
<evidence type="ECO:0000259" key="2">
    <source>
        <dbReference type="PROSITE" id="PS50943"/>
    </source>
</evidence>
<keyword evidence="4" id="KW-1185">Reference proteome</keyword>
<protein>
    <submittedName>
        <fullName evidence="3">Transcriptional regulator</fullName>
    </submittedName>
</protein>
<name>A0ABY0QN38_CLOCO</name>
<dbReference type="RefSeq" id="WP_089867217.1">
    <property type="nucleotide sequence ID" value="NZ_FNGL01000020.1"/>
</dbReference>
<dbReference type="PROSITE" id="PS50943">
    <property type="entry name" value="HTH_CROC1"/>
    <property type="match status" value="1"/>
</dbReference>
<dbReference type="InterPro" id="IPR001387">
    <property type="entry name" value="Cro/C1-type_HTH"/>
</dbReference>
<dbReference type="Proteomes" id="UP000198811">
    <property type="component" value="Unassembled WGS sequence"/>
</dbReference>
<dbReference type="SUPFAM" id="SSF47413">
    <property type="entry name" value="lambda repressor-like DNA-binding domains"/>
    <property type="match status" value="1"/>
</dbReference>
<organism evidence="3 4">
    <name type="scientific">Clostridium cochlearium</name>
    <dbReference type="NCBI Taxonomy" id="1494"/>
    <lineage>
        <taxon>Bacteria</taxon>
        <taxon>Bacillati</taxon>
        <taxon>Bacillota</taxon>
        <taxon>Clostridia</taxon>
        <taxon>Eubacteriales</taxon>
        <taxon>Clostridiaceae</taxon>
        <taxon>Clostridium</taxon>
    </lineage>
</organism>
<comment type="caution">
    <text evidence="3">The sequence shown here is derived from an EMBL/GenBank/DDBJ whole genome shotgun (WGS) entry which is preliminary data.</text>
</comment>
<evidence type="ECO:0000313" key="3">
    <source>
        <dbReference type="EMBL" id="SDL33392.1"/>
    </source>
</evidence>
<dbReference type="EMBL" id="FNGL01000020">
    <property type="protein sequence ID" value="SDL33392.1"/>
    <property type="molecule type" value="Genomic_DNA"/>
</dbReference>